<evidence type="ECO:0000256" key="3">
    <source>
        <dbReference type="RuleBase" id="RU362042"/>
    </source>
</evidence>
<organism evidence="5 6">
    <name type="scientific">Mediterraneibacter butyricigenes</name>
    <dbReference type="NCBI Taxonomy" id="2316025"/>
    <lineage>
        <taxon>Bacteria</taxon>
        <taxon>Bacillati</taxon>
        <taxon>Bacillota</taxon>
        <taxon>Clostridia</taxon>
        <taxon>Lachnospirales</taxon>
        <taxon>Lachnospiraceae</taxon>
        <taxon>Mediterraneibacter</taxon>
    </lineage>
</organism>
<protein>
    <recommendedName>
        <fullName evidence="3">Signal peptidase I</fullName>
        <ecNumber evidence="3">3.4.21.89</ecNumber>
    </recommendedName>
</protein>
<keyword evidence="3" id="KW-0378">Hydrolase</keyword>
<dbReference type="InterPro" id="IPR019533">
    <property type="entry name" value="Peptidase_S26"/>
</dbReference>
<evidence type="ECO:0000313" key="6">
    <source>
        <dbReference type="Proteomes" id="UP000265643"/>
    </source>
</evidence>
<comment type="caution">
    <text evidence="5">The sequence shown here is derived from an EMBL/GenBank/DDBJ whole genome shotgun (WGS) entry which is preliminary data.</text>
</comment>
<dbReference type="InterPro" id="IPR000223">
    <property type="entry name" value="Pept_S26A_signal_pept_1"/>
</dbReference>
<name>A0A391NYY8_9FIRM</name>
<dbReference type="Gene3D" id="2.10.109.10">
    <property type="entry name" value="Umud Fragment, subunit A"/>
    <property type="match status" value="1"/>
</dbReference>
<dbReference type="GO" id="GO:0006465">
    <property type="term" value="P:signal peptide processing"/>
    <property type="evidence" value="ECO:0007669"/>
    <property type="project" value="InterPro"/>
</dbReference>
<evidence type="ECO:0000256" key="2">
    <source>
        <dbReference type="ARBA" id="ARBA00009370"/>
    </source>
</evidence>
<gene>
    <name evidence="5" type="primary">lepB</name>
    <name evidence="5" type="ORF">KGMB01110_12200</name>
</gene>
<reference evidence="6" key="1">
    <citation type="submission" date="2018-09" db="EMBL/GenBank/DDBJ databases">
        <title>Draft Genome Sequence of Mediterraneibacter sp. KCTC 15684.</title>
        <authorList>
            <person name="Kim J.S."/>
            <person name="Han K.I."/>
            <person name="Suh M.K."/>
            <person name="Lee K.C."/>
            <person name="Eom M.K."/>
            <person name="Lee J.H."/>
            <person name="Park S.H."/>
            <person name="Kang S.W."/>
            <person name="Park J.E."/>
            <person name="Oh B.S."/>
            <person name="Yu S.Y."/>
            <person name="Choi S.H."/>
            <person name="Lee D.H."/>
            <person name="Yoon H."/>
            <person name="Kim B."/>
            <person name="Yang S.J."/>
            <person name="Lee J.S."/>
        </authorList>
    </citation>
    <scope>NUCLEOTIDE SEQUENCE [LARGE SCALE GENOMIC DNA]</scope>
    <source>
        <strain evidence="6">KCTC 15684</strain>
    </source>
</reference>
<dbReference type="EMBL" id="BHGK01000001">
    <property type="protein sequence ID" value="GCA66784.1"/>
    <property type="molecule type" value="Genomic_DNA"/>
</dbReference>
<feature type="domain" description="Peptidase S26" evidence="4">
    <location>
        <begin position="13"/>
        <end position="163"/>
    </location>
</feature>
<comment type="similarity">
    <text evidence="2 3">Belongs to the peptidase S26 family.</text>
</comment>
<dbReference type="EC" id="3.4.21.89" evidence="3"/>
<comment type="subcellular location">
    <subcellularLocation>
        <location evidence="1">Cell membrane</location>
        <topology evidence="1">Single-pass type II membrane protein</topology>
    </subcellularLocation>
    <subcellularLocation>
        <location evidence="3">Membrane</location>
        <topology evidence="3">Single-pass type II membrane protein</topology>
    </subcellularLocation>
</comment>
<dbReference type="InterPro" id="IPR036286">
    <property type="entry name" value="LexA/Signal_pep-like_sf"/>
</dbReference>
<sequence>MRKRMNERKRALRELATKFLTLLAFFGIVFGVVFGITPMRNQDMMPKISAGDLMVYERLGNSWISGDVVVWKKEGKTYTGRIVAVPGDQVKITEEESLEINGSVVAESNIFYKTPAYEGAVAYPLTLSSGEYFVLGDFREGAKDSRYFGPIERKEIKGKVLVVLRRKEI</sequence>
<dbReference type="GO" id="GO:0005886">
    <property type="term" value="C:plasma membrane"/>
    <property type="evidence" value="ECO:0007669"/>
    <property type="project" value="UniProtKB-SubCell"/>
</dbReference>
<evidence type="ECO:0000259" key="4">
    <source>
        <dbReference type="Pfam" id="PF10502"/>
    </source>
</evidence>
<dbReference type="GO" id="GO:0004252">
    <property type="term" value="F:serine-type endopeptidase activity"/>
    <property type="evidence" value="ECO:0007669"/>
    <property type="project" value="InterPro"/>
</dbReference>
<proteinExistence type="inferred from homology"/>
<dbReference type="NCBIfam" id="TIGR02227">
    <property type="entry name" value="sigpep_I_bact"/>
    <property type="match status" value="1"/>
</dbReference>
<dbReference type="PANTHER" id="PTHR43390:SF1">
    <property type="entry name" value="CHLOROPLAST PROCESSING PEPTIDASE"/>
    <property type="match status" value="1"/>
</dbReference>
<comment type="catalytic activity">
    <reaction evidence="3">
        <text>Cleavage of hydrophobic, N-terminal signal or leader sequences from secreted and periplasmic proteins.</text>
        <dbReference type="EC" id="3.4.21.89"/>
    </reaction>
</comment>
<dbReference type="PRINTS" id="PR00727">
    <property type="entry name" value="LEADERPTASE"/>
</dbReference>
<dbReference type="GO" id="GO:0009003">
    <property type="term" value="F:signal peptidase activity"/>
    <property type="evidence" value="ECO:0007669"/>
    <property type="project" value="UniProtKB-EC"/>
</dbReference>
<evidence type="ECO:0000256" key="1">
    <source>
        <dbReference type="ARBA" id="ARBA00004401"/>
    </source>
</evidence>
<keyword evidence="6" id="KW-1185">Reference proteome</keyword>
<dbReference type="AlphaFoldDB" id="A0A391NYY8"/>
<dbReference type="Pfam" id="PF10502">
    <property type="entry name" value="Peptidase_S26"/>
    <property type="match status" value="1"/>
</dbReference>
<dbReference type="RefSeq" id="WP_243112688.1">
    <property type="nucleotide sequence ID" value="NZ_BHGK01000001.1"/>
</dbReference>
<dbReference type="PANTHER" id="PTHR43390">
    <property type="entry name" value="SIGNAL PEPTIDASE I"/>
    <property type="match status" value="1"/>
</dbReference>
<keyword evidence="3" id="KW-0645">Protease</keyword>
<accession>A0A391NYY8</accession>
<evidence type="ECO:0000313" key="5">
    <source>
        <dbReference type="EMBL" id="GCA66784.1"/>
    </source>
</evidence>
<dbReference type="Proteomes" id="UP000265643">
    <property type="component" value="Unassembled WGS sequence"/>
</dbReference>
<dbReference type="CDD" id="cd06530">
    <property type="entry name" value="S26_SPase_I"/>
    <property type="match status" value="1"/>
</dbReference>
<dbReference type="SUPFAM" id="SSF51306">
    <property type="entry name" value="LexA/Signal peptidase"/>
    <property type="match status" value="1"/>
</dbReference>